<evidence type="ECO:0000256" key="7">
    <source>
        <dbReference type="SAM" id="MobiDB-lite"/>
    </source>
</evidence>
<dbReference type="InterPro" id="IPR050951">
    <property type="entry name" value="Retrovirus_Pol_polyprotein"/>
</dbReference>
<dbReference type="FunFam" id="3.10.20.370:FF:000001">
    <property type="entry name" value="Retrovirus-related Pol polyprotein from transposon 17.6-like protein"/>
    <property type="match status" value="1"/>
</dbReference>
<evidence type="ECO:0000256" key="2">
    <source>
        <dbReference type="ARBA" id="ARBA00022695"/>
    </source>
</evidence>
<dbReference type="GO" id="GO:0003964">
    <property type="term" value="F:RNA-directed DNA polymerase activity"/>
    <property type="evidence" value="ECO:0007669"/>
    <property type="project" value="UniProtKB-KW"/>
</dbReference>
<evidence type="ECO:0000313" key="9">
    <source>
        <dbReference type="EMBL" id="CAJ1938684.1"/>
    </source>
</evidence>
<dbReference type="PROSITE" id="PS50994">
    <property type="entry name" value="INTEGRASE"/>
    <property type="match status" value="1"/>
</dbReference>
<dbReference type="InterPro" id="IPR036397">
    <property type="entry name" value="RNaseH_sf"/>
</dbReference>
<dbReference type="GO" id="GO:0003676">
    <property type="term" value="F:nucleic acid binding"/>
    <property type="evidence" value="ECO:0007669"/>
    <property type="project" value="InterPro"/>
</dbReference>
<dbReference type="InterPro" id="IPR001584">
    <property type="entry name" value="Integrase_cat-core"/>
</dbReference>
<evidence type="ECO:0000256" key="5">
    <source>
        <dbReference type="ARBA" id="ARBA00022801"/>
    </source>
</evidence>
<dbReference type="CDD" id="cd09274">
    <property type="entry name" value="RNase_HI_RT_Ty3"/>
    <property type="match status" value="1"/>
</dbReference>
<dbReference type="Proteomes" id="UP001295423">
    <property type="component" value="Unassembled WGS sequence"/>
</dbReference>
<evidence type="ECO:0000256" key="1">
    <source>
        <dbReference type="ARBA" id="ARBA00022679"/>
    </source>
</evidence>
<dbReference type="InterPro" id="IPR012337">
    <property type="entry name" value="RNaseH-like_sf"/>
</dbReference>
<dbReference type="PANTHER" id="PTHR37984:SF5">
    <property type="entry name" value="PROTEIN NYNRIN-LIKE"/>
    <property type="match status" value="1"/>
</dbReference>
<proteinExistence type="predicted"/>
<feature type="domain" description="Integrase catalytic" evidence="8">
    <location>
        <begin position="237"/>
        <end position="405"/>
    </location>
</feature>
<dbReference type="AlphaFoldDB" id="A0AAD2CPA7"/>
<sequence length="581" mass="66370">MAKETLLHYPDFNKPFEIHTDASKYQIGAVITQDSKPIAFYSRKLRDGQHNYTTTERELLAIVETLKEFQTILLGHKIKVYTDHKNLTLTQFNTERVLRWHMVLEEYGPEHIYIKGPDNIVADALSRLDLIDEEDDDSSPSSPTLKIMAHNDGERSSEPSIPKTKNALKADDVTLNDYMNIRRDELPDDIYPLCMSLISAEQQKESELQAALNKPNSQYTRTEVRGGNTRYDIIYQNEVIPWDTLCIDLIGPYVIKEQGKRKWELHCLTMIDPATGWFKIAEIPDKRADTVSNKLEQTWLVRYPWPQHVILDRGSEFMAEVHEMLKNDYGCTVNQTTTRNPQANAIVERVHQIIGNMIRTFFVDDTELGEKDPYTGILSAVALATRATIYTTLNTTPSQLVFGRDAMLDIEFHADWNAIKNRKQKRINENNLQENAKRILHNYQVGDQINGYAGLRMTAKMATVQKNKEGFTPRQVKAAMEARSAMHILNAPSTKSLKYAIRSGLIKNFPITEEAINHAKAIFGPDASTLKGKSTRPTPKKTHNDFFSPPEELYQHNRTITVCIDHMEIGDAKFLTCIDTT</sequence>
<keyword evidence="6" id="KW-0695">RNA-directed DNA polymerase</keyword>
<dbReference type="GO" id="GO:0015074">
    <property type="term" value="P:DNA integration"/>
    <property type="evidence" value="ECO:0007669"/>
    <property type="project" value="InterPro"/>
</dbReference>
<keyword evidence="5" id="KW-0378">Hydrolase</keyword>
<comment type="caution">
    <text evidence="9">The sequence shown here is derived from an EMBL/GenBank/DDBJ whole genome shotgun (WGS) entry which is preliminary data.</text>
</comment>
<keyword evidence="4" id="KW-0255">Endonuclease</keyword>
<evidence type="ECO:0000256" key="4">
    <source>
        <dbReference type="ARBA" id="ARBA00022759"/>
    </source>
</evidence>
<dbReference type="SUPFAM" id="SSF53098">
    <property type="entry name" value="Ribonuclease H-like"/>
    <property type="match status" value="1"/>
</dbReference>
<keyword evidence="3" id="KW-0540">Nuclease</keyword>
<name>A0AAD2CPA7_9STRA</name>
<accession>A0AAD2CPA7</accession>
<dbReference type="SUPFAM" id="SSF56672">
    <property type="entry name" value="DNA/RNA polymerases"/>
    <property type="match status" value="1"/>
</dbReference>
<evidence type="ECO:0000256" key="3">
    <source>
        <dbReference type="ARBA" id="ARBA00022722"/>
    </source>
</evidence>
<evidence type="ECO:0000256" key="6">
    <source>
        <dbReference type="ARBA" id="ARBA00022918"/>
    </source>
</evidence>
<keyword evidence="2" id="KW-0548">Nucleotidyltransferase</keyword>
<dbReference type="PANTHER" id="PTHR37984">
    <property type="entry name" value="PROTEIN CBG26694"/>
    <property type="match status" value="1"/>
</dbReference>
<keyword evidence="10" id="KW-1185">Reference proteome</keyword>
<dbReference type="GO" id="GO:0016787">
    <property type="term" value="F:hydrolase activity"/>
    <property type="evidence" value="ECO:0007669"/>
    <property type="project" value="UniProtKB-KW"/>
</dbReference>
<feature type="non-terminal residue" evidence="9">
    <location>
        <position position="1"/>
    </location>
</feature>
<dbReference type="GO" id="GO:0004519">
    <property type="term" value="F:endonuclease activity"/>
    <property type="evidence" value="ECO:0007669"/>
    <property type="project" value="UniProtKB-KW"/>
</dbReference>
<organism evidence="9 10">
    <name type="scientific">Cylindrotheca closterium</name>
    <dbReference type="NCBI Taxonomy" id="2856"/>
    <lineage>
        <taxon>Eukaryota</taxon>
        <taxon>Sar</taxon>
        <taxon>Stramenopiles</taxon>
        <taxon>Ochrophyta</taxon>
        <taxon>Bacillariophyta</taxon>
        <taxon>Bacillariophyceae</taxon>
        <taxon>Bacillariophycidae</taxon>
        <taxon>Bacillariales</taxon>
        <taxon>Bacillariaceae</taxon>
        <taxon>Cylindrotheca</taxon>
    </lineage>
</organism>
<dbReference type="Gene3D" id="3.30.420.10">
    <property type="entry name" value="Ribonuclease H-like superfamily/Ribonuclease H"/>
    <property type="match status" value="1"/>
</dbReference>
<dbReference type="Gene3D" id="3.10.20.370">
    <property type="match status" value="1"/>
</dbReference>
<dbReference type="Pfam" id="PF17917">
    <property type="entry name" value="RT_RNaseH"/>
    <property type="match status" value="1"/>
</dbReference>
<dbReference type="InterPro" id="IPR041373">
    <property type="entry name" value="RT_RNaseH"/>
</dbReference>
<dbReference type="EMBL" id="CAKOGP040000756">
    <property type="protein sequence ID" value="CAJ1938684.1"/>
    <property type="molecule type" value="Genomic_DNA"/>
</dbReference>
<dbReference type="InterPro" id="IPR043502">
    <property type="entry name" value="DNA/RNA_pol_sf"/>
</dbReference>
<feature type="region of interest" description="Disordered" evidence="7">
    <location>
        <begin position="133"/>
        <end position="163"/>
    </location>
</feature>
<evidence type="ECO:0000313" key="10">
    <source>
        <dbReference type="Proteomes" id="UP001295423"/>
    </source>
</evidence>
<evidence type="ECO:0000259" key="8">
    <source>
        <dbReference type="PROSITE" id="PS50994"/>
    </source>
</evidence>
<keyword evidence="1" id="KW-0808">Transferase</keyword>
<reference evidence="9" key="1">
    <citation type="submission" date="2023-08" db="EMBL/GenBank/DDBJ databases">
        <authorList>
            <person name="Audoor S."/>
            <person name="Bilcke G."/>
        </authorList>
    </citation>
    <scope>NUCLEOTIDE SEQUENCE</scope>
</reference>
<protein>
    <recommendedName>
        <fullName evidence="8">Integrase catalytic domain-containing protein</fullName>
    </recommendedName>
</protein>
<gene>
    <name evidence="9" type="ORF">CYCCA115_LOCUS6233</name>
</gene>
<feature type="region of interest" description="Disordered" evidence="7">
    <location>
        <begin position="526"/>
        <end position="550"/>
    </location>
</feature>